<dbReference type="PANTHER" id="PTHR34512">
    <property type="entry name" value="CELL SURFACE PROTEIN"/>
    <property type="match status" value="1"/>
</dbReference>
<feature type="domain" description="Pyrrolo-quinoline quinone repeat" evidence="1">
    <location>
        <begin position="143"/>
        <end position="290"/>
    </location>
</feature>
<dbReference type="SUPFAM" id="SSF50998">
    <property type="entry name" value="Quinoprotein alcohol dehydrogenase-like"/>
    <property type="match status" value="1"/>
</dbReference>
<dbReference type="Pfam" id="PF13360">
    <property type="entry name" value="PQQ_2"/>
    <property type="match status" value="2"/>
</dbReference>
<dbReference type="InterPro" id="IPR015943">
    <property type="entry name" value="WD40/YVTN_repeat-like_dom_sf"/>
</dbReference>
<dbReference type="eggNOG" id="arCOG02556">
    <property type="taxonomic scope" value="Archaea"/>
</dbReference>
<dbReference type="STRING" id="1006006.Mcup_1281"/>
<dbReference type="SMART" id="SM00564">
    <property type="entry name" value="PQQ"/>
    <property type="match status" value="7"/>
</dbReference>
<keyword evidence="3" id="KW-1185">Reference proteome</keyword>
<dbReference type="EMBL" id="CP002656">
    <property type="protein sequence ID" value="AEB95385.1"/>
    <property type="molecule type" value="Genomic_DNA"/>
</dbReference>
<organism evidence="2 3">
    <name type="scientific">Metallosphaera cuprina (strain Ar-4)</name>
    <dbReference type="NCBI Taxonomy" id="1006006"/>
    <lineage>
        <taxon>Archaea</taxon>
        <taxon>Thermoproteota</taxon>
        <taxon>Thermoprotei</taxon>
        <taxon>Sulfolobales</taxon>
        <taxon>Sulfolobaceae</taxon>
        <taxon>Metallosphaera</taxon>
    </lineage>
</organism>
<dbReference type="GeneID" id="10493471"/>
<dbReference type="KEGG" id="mcn:Mcup_1281"/>
<dbReference type="PATRIC" id="fig|1006006.8.peg.1276"/>
<dbReference type="InterPro" id="IPR018391">
    <property type="entry name" value="PQQ_b-propeller_rpt"/>
</dbReference>
<protein>
    <submittedName>
        <fullName evidence="2">Pyrrolo-quinoline quinone</fullName>
    </submittedName>
</protein>
<dbReference type="InterPro" id="IPR011047">
    <property type="entry name" value="Quinoprotein_ADH-like_sf"/>
</dbReference>
<dbReference type="HOGENOM" id="CLU_030956_0_0_2"/>
<proteinExistence type="predicted"/>
<gene>
    <name evidence="2" type="ordered locus">Mcup_1281</name>
</gene>
<evidence type="ECO:0000313" key="2">
    <source>
        <dbReference type="EMBL" id="AEB95385.1"/>
    </source>
</evidence>
<feature type="domain" description="Pyrrolo-quinoline quinone repeat" evidence="1">
    <location>
        <begin position="317"/>
        <end position="446"/>
    </location>
</feature>
<name>F4G3L5_METCR</name>
<dbReference type="RefSeq" id="WP_013737883.1">
    <property type="nucleotide sequence ID" value="NC_015435.1"/>
</dbReference>
<dbReference type="InterPro" id="IPR002372">
    <property type="entry name" value="PQQ_rpt_dom"/>
</dbReference>
<dbReference type="OrthoDB" id="8638at2157"/>
<dbReference type="Gene3D" id="2.40.128.630">
    <property type="match status" value="1"/>
</dbReference>
<dbReference type="PANTHER" id="PTHR34512:SF30">
    <property type="entry name" value="OUTER MEMBRANE PROTEIN ASSEMBLY FACTOR BAMB"/>
    <property type="match status" value="1"/>
</dbReference>
<accession>F4G3L5</accession>
<dbReference type="Proteomes" id="UP000007812">
    <property type="component" value="Chromosome"/>
</dbReference>
<evidence type="ECO:0000259" key="1">
    <source>
        <dbReference type="Pfam" id="PF13360"/>
    </source>
</evidence>
<reference evidence="2 3" key="1">
    <citation type="journal article" date="2011" name="J. Bacteriol.">
        <title>Complete genome sequence of Metallosphaera cuprina, a metal sulfide-oxidizing archaeon from a hot spring.</title>
        <authorList>
            <person name="Liu L.J."/>
            <person name="You X.Y."/>
            <person name="Zheng H."/>
            <person name="Wang S."/>
            <person name="Jiang C.Y."/>
            <person name="Liu S.J."/>
        </authorList>
    </citation>
    <scope>NUCLEOTIDE SEQUENCE [LARGE SCALE GENOMIC DNA]</scope>
    <source>
        <strain evidence="2 3">Ar-4</strain>
    </source>
</reference>
<dbReference type="AlphaFoldDB" id="F4G3L5"/>
<dbReference type="Gene3D" id="2.130.10.10">
    <property type="entry name" value="YVTN repeat-like/Quinoprotein amine dehydrogenase"/>
    <property type="match status" value="1"/>
</dbReference>
<evidence type="ECO:0000313" key="3">
    <source>
        <dbReference type="Proteomes" id="UP000007812"/>
    </source>
</evidence>
<sequence>MKRIIFAIALISVFLIGSFLGPSITQIVSQVITPIPQPIVRTYDIYNTTYFPYEVKVTYYPGNATSQNLGLPGSWLVTNGGQSHNAVVDTTCTELIQGVSWQQDFAHMAGAALIPLSAPENMLPGSNVMGTRSALVMLTQMVGEPLGVSLADNLLFVEEDSGPGSIFAVNPLNGQVVWYATGLASYAMNNPIVYNGIVYVTVGDVGFNFANFVHYENGQYSAIHRGMAYGAIYAFNASDGILLWMRFTMGEAMPAPAVYDGILAYSDGGGEFVGVNATTGQTLWMDSIPGLFDSMSSVNYYVMPNGTPLFVAGFTSLTEPFGLLVAVNGITGKMVWNASLPSPNKPFNTGMGDVPPAVDQSLGIVVQSTVANAEPNGTVDTMVLAVNATNGHVLWVTNLGRGYTPPAFKGAVPMIYNNTVFVGAPSLGTEFALNISTGRIIWQTRLNGISLPPTAPGGPRGSATIYDNLLWIAGGPNVYVLNPHNGDLLQQYYVGGRFGIVNPVIAGNTMYLTNSYGWVIAIPLYQVFPLFQYYTNS</sequence>